<keyword evidence="1" id="KW-1133">Transmembrane helix</keyword>
<dbReference type="STRING" id="5762.D2VAW7"/>
<dbReference type="RefSeq" id="XP_002678897.1">
    <property type="nucleotide sequence ID" value="XM_002678851.1"/>
</dbReference>
<protein>
    <submittedName>
        <fullName evidence="3">Delta-12 oleate desaturase</fullName>
    </submittedName>
</protein>
<dbReference type="EMBL" id="GG738860">
    <property type="protein sequence ID" value="EFC46153.1"/>
    <property type="molecule type" value="Genomic_DNA"/>
</dbReference>
<evidence type="ECO:0000259" key="2">
    <source>
        <dbReference type="Pfam" id="PF00487"/>
    </source>
</evidence>
<evidence type="ECO:0000256" key="1">
    <source>
        <dbReference type="SAM" id="Phobius"/>
    </source>
</evidence>
<feature type="domain" description="Fatty acid desaturase" evidence="2">
    <location>
        <begin position="115"/>
        <end position="181"/>
    </location>
</feature>
<evidence type="ECO:0000313" key="3">
    <source>
        <dbReference type="EMBL" id="EFC46153.1"/>
    </source>
</evidence>
<feature type="transmembrane region" description="Helical" evidence="1">
    <location>
        <begin position="98"/>
        <end position="124"/>
    </location>
</feature>
<dbReference type="InterPro" id="IPR005804">
    <property type="entry name" value="FA_desaturase_dom"/>
</dbReference>
<organism evidence="4">
    <name type="scientific">Naegleria gruberi</name>
    <name type="common">Amoeba</name>
    <dbReference type="NCBI Taxonomy" id="5762"/>
    <lineage>
        <taxon>Eukaryota</taxon>
        <taxon>Discoba</taxon>
        <taxon>Heterolobosea</taxon>
        <taxon>Tetramitia</taxon>
        <taxon>Eutetramitia</taxon>
        <taxon>Vahlkampfiidae</taxon>
        <taxon>Naegleria</taxon>
    </lineage>
</organism>
<dbReference type="InterPro" id="IPR012171">
    <property type="entry name" value="Fatty_acid_desaturase"/>
</dbReference>
<gene>
    <name evidence="3" type="ORF">NAEGRDRAFT_79253</name>
</gene>
<dbReference type="InParanoid" id="D2VAW7"/>
<reference evidence="3 4" key="1">
    <citation type="journal article" date="2010" name="Cell">
        <title>The genome of Naegleria gruberi illuminates early eukaryotic versatility.</title>
        <authorList>
            <person name="Fritz-Laylin L.K."/>
            <person name="Prochnik S.E."/>
            <person name="Ginger M.L."/>
            <person name="Dacks J.B."/>
            <person name="Carpenter M.L."/>
            <person name="Field M.C."/>
            <person name="Kuo A."/>
            <person name="Paredez A."/>
            <person name="Chapman J."/>
            <person name="Pham J."/>
            <person name="Shu S."/>
            <person name="Neupane R."/>
            <person name="Cipriano M."/>
            <person name="Mancuso J."/>
            <person name="Tu H."/>
            <person name="Salamov A."/>
            <person name="Lindquist E."/>
            <person name="Shapiro H."/>
            <person name="Lucas S."/>
            <person name="Grigoriev I.V."/>
            <person name="Cande W.Z."/>
            <person name="Fulton C."/>
            <person name="Rokhsar D.S."/>
            <person name="Dawson S.C."/>
        </authorList>
    </citation>
    <scope>NUCLEOTIDE SEQUENCE [LARGE SCALE GENOMIC DNA]</scope>
    <source>
        <strain evidence="3 4">NEG-M</strain>
    </source>
</reference>
<dbReference type="GO" id="GO:0016491">
    <property type="term" value="F:oxidoreductase activity"/>
    <property type="evidence" value="ECO:0007669"/>
    <property type="project" value="InterPro"/>
</dbReference>
<name>D2VAW7_NAEGR</name>
<keyword evidence="1" id="KW-0812">Transmembrane</keyword>
<dbReference type="GeneID" id="8859214"/>
<feature type="domain" description="Fatty acid desaturase" evidence="2">
    <location>
        <begin position="308"/>
        <end position="418"/>
    </location>
</feature>
<dbReference type="AlphaFoldDB" id="D2VAW7"/>
<dbReference type="VEuPathDB" id="AmoebaDB:NAEGRDRAFT_79253"/>
<dbReference type="KEGG" id="ngr:NAEGRDRAFT_79253"/>
<sequence>MSAASASSAQQVASSTNGVEKYETLSSLYHGDAIPFTLRDLKEAIPKHCFQRPVMTSMLHVISDLVQLVAYTVAYYYFSNLLESWWFSNPSLLVLSPIYYLLQSILFCSYVFIEGVTFTGLWVLQHECGHYAFADSPLVCDIVGYLIGSALLVPYFAWQKSHAIHHANTNHMTRDQTWVPQNIQPVPSHNPAEKPEETKNVQMKPKSESAFSAVVDMIVMATIGWPLHLLVNISGPIKENFYAYYAKGIRYEPAMINDNGEHDAENEYSDYKQVSKKSPISFTSHFLPSSPIFNKSEFFKIHLSNFGVIAMLYIVYQLFQVFGWQVMVTTYVLPLLVQFFFLTTLTFLQHVHDDIPHLDEGEWNWLKGAICTVDRSFGSFLDSKLHHITDTHVCHHIFSKIPFYHAEEATRAIRTKLGVYHKDETSKSFFGALYHNLQHCVALKRNEKHRGILWWDH</sequence>
<dbReference type="Proteomes" id="UP000006671">
    <property type="component" value="Unassembled WGS sequence"/>
</dbReference>
<evidence type="ECO:0000313" key="4">
    <source>
        <dbReference type="Proteomes" id="UP000006671"/>
    </source>
</evidence>
<dbReference type="eggNOG" id="ENOG502QQNB">
    <property type="taxonomic scope" value="Eukaryota"/>
</dbReference>
<dbReference type="Pfam" id="PF00487">
    <property type="entry name" value="FA_desaturase"/>
    <property type="match status" value="2"/>
</dbReference>
<dbReference type="OrthoDB" id="1461976at2759"/>
<proteinExistence type="predicted"/>
<keyword evidence="4" id="KW-1185">Reference proteome</keyword>
<accession>D2VAW7</accession>
<feature type="transmembrane region" description="Helical" evidence="1">
    <location>
        <begin position="57"/>
        <end position="78"/>
    </location>
</feature>
<dbReference type="GO" id="GO:0006629">
    <property type="term" value="P:lipid metabolic process"/>
    <property type="evidence" value="ECO:0007669"/>
    <property type="project" value="InterPro"/>
</dbReference>
<keyword evidence="1" id="KW-0472">Membrane</keyword>
<feature type="transmembrane region" description="Helical" evidence="1">
    <location>
        <begin position="328"/>
        <end position="348"/>
    </location>
</feature>
<dbReference type="PANTHER" id="PTHR32100">
    <property type="entry name" value="OMEGA-6 FATTY ACID DESATURASE, CHLOROPLASTIC"/>
    <property type="match status" value="1"/>
</dbReference>
<feature type="transmembrane region" description="Helical" evidence="1">
    <location>
        <begin position="303"/>
        <end position="322"/>
    </location>
</feature>
<feature type="transmembrane region" description="Helical" evidence="1">
    <location>
        <begin position="210"/>
        <end position="231"/>
    </location>
</feature>
<feature type="transmembrane region" description="Helical" evidence="1">
    <location>
        <begin position="136"/>
        <end position="158"/>
    </location>
</feature>